<name>A0ABN7GQ59_9ENTR</name>
<proteinExistence type="predicted"/>
<reference evidence="1" key="1">
    <citation type="submission" date="2020-05" db="EMBL/GenBank/DDBJ databases">
        <authorList>
            <person name="Delgado-Blas J."/>
        </authorList>
    </citation>
    <scope>NUCLEOTIDE SEQUENCE</scope>
    <source>
        <strain evidence="1">BB1468</strain>
    </source>
</reference>
<organism evidence="1 2">
    <name type="scientific">Citrobacter youngae</name>
    <dbReference type="NCBI Taxonomy" id="133448"/>
    <lineage>
        <taxon>Bacteria</taxon>
        <taxon>Pseudomonadati</taxon>
        <taxon>Pseudomonadota</taxon>
        <taxon>Gammaproteobacteria</taxon>
        <taxon>Enterobacterales</taxon>
        <taxon>Enterobacteriaceae</taxon>
        <taxon>Citrobacter</taxon>
        <taxon>Citrobacter freundii complex</taxon>
    </lineage>
</organism>
<dbReference type="RefSeq" id="WP_239175574.1">
    <property type="nucleotide sequence ID" value="NZ_CAHPRB010000013.1"/>
</dbReference>
<evidence type="ECO:0000313" key="2">
    <source>
        <dbReference type="Proteomes" id="UP000835792"/>
    </source>
</evidence>
<dbReference type="Proteomes" id="UP000835792">
    <property type="component" value="Unassembled WGS sequence"/>
</dbReference>
<protein>
    <submittedName>
        <fullName evidence="1">Restriction alleviation protein, Lar family</fullName>
    </submittedName>
</protein>
<comment type="caution">
    <text evidence="1">The sequence shown here is derived from an EMBL/GenBank/DDBJ whole genome shotgun (WGS) entry which is preliminary data.</text>
</comment>
<sequence>MIMQRLTNESLNKLIAIESLTVERNREERRTSDLIYHLDVMAALEELRECRDAASASQPKLLPCPFCGSEAHFDSVSVQLMSDERVYAPACTECTCELMNGPVRNYAGTGWYKTKEAAATDWNCRRAAQGGAA</sequence>
<keyword evidence="2" id="KW-1185">Reference proteome</keyword>
<evidence type="ECO:0000313" key="1">
    <source>
        <dbReference type="EMBL" id="CAB5590549.1"/>
    </source>
</evidence>
<gene>
    <name evidence="1" type="ORF">GHA_03573</name>
</gene>
<dbReference type="EMBL" id="CAHPRB010000013">
    <property type="protein sequence ID" value="CAB5590549.1"/>
    <property type="molecule type" value="Genomic_DNA"/>
</dbReference>
<accession>A0ABN7GQ59</accession>
<dbReference type="Pfam" id="PF14354">
    <property type="entry name" value="Lar_restr_allev"/>
    <property type="match status" value="1"/>
</dbReference>